<dbReference type="InterPro" id="IPR016435">
    <property type="entry name" value="DPH1/DPH2"/>
</dbReference>
<name>A0A7J4JFG7_9ARCH</name>
<evidence type="ECO:0000313" key="12">
    <source>
        <dbReference type="EMBL" id="MBS3062404.1"/>
    </source>
</evidence>
<evidence type="ECO:0000256" key="5">
    <source>
        <dbReference type="ARBA" id="ARBA00022691"/>
    </source>
</evidence>
<dbReference type="InterPro" id="IPR042264">
    <property type="entry name" value="DPH1/DPH2_2"/>
</dbReference>
<dbReference type="GO" id="GO:0051539">
    <property type="term" value="F:4 iron, 4 sulfur cluster binding"/>
    <property type="evidence" value="ECO:0007669"/>
    <property type="project" value="UniProtKB-UniRule"/>
</dbReference>
<evidence type="ECO:0000256" key="4">
    <source>
        <dbReference type="ARBA" id="ARBA00022679"/>
    </source>
</evidence>
<dbReference type="NCBIfam" id="TIGR03682">
    <property type="entry name" value="arCOG04112"/>
    <property type="match status" value="1"/>
</dbReference>
<evidence type="ECO:0000313" key="11">
    <source>
        <dbReference type="EMBL" id="HIH16044.1"/>
    </source>
</evidence>
<dbReference type="GO" id="GO:0090560">
    <property type="term" value="F:2-(3-amino-3-carboxypropyl)histidine synthase activity"/>
    <property type="evidence" value="ECO:0007669"/>
    <property type="project" value="UniProtKB-UniRule"/>
</dbReference>
<comment type="pathway">
    <text evidence="2 10">Protein modification; peptidyl-diphthamide biosynthesis.</text>
</comment>
<organism evidence="11 13">
    <name type="scientific">Candidatus Iainarchaeum sp</name>
    <dbReference type="NCBI Taxonomy" id="3101447"/>
    <lineage>
        <taxon>Archaea</taxon>
        <taxon>Candidatus Iainarchaeota</taxon>
        <taxon>Candidatus Iainarchaeia</taxon>
        <taxon>Candidatus Iainarchaeales</taxon>
        <taxon>Candidatus Iainarchaeaceae</taxon>
        <taxon>Candidatus Iainarchaeum</taxon>
    </lineage>
</organism>
<dbReference type="Pfam" id="PF01866">
    <property type="entry name" value="Diphthamide_syn"/>
    <property type="match status" value="1"/>
</dbReference>
<proteinExistence type="inferred from homology"/>
<dbReference type="UniPathway" id="UPA00559"/>
<dbReference type="EMBL" id="JAGVWE010000002">
    <property type="protein sequence ID" value="MBS3062404.1"/>
    <property type="molecule type" value="Genomic_DNA"/>
</dbReference>
<comment type="caution">
    <text evidence="11">The sequence shown here is derived from an EMBL/GenBank/DDBJ whole genome shotgun (WGS) entry which is preliminary data.</text>
</comment>
<keyword evidence="4 10" id="KW-0808">Transferase</keyword>
<reference evidence="12" key="3">
    <citation type="submission" date="2021-05" db="EMBL/GenBank/DDBJ databases">
        <title>Protein family content uncovers lineage relationships and bacterial pathway maintenance mechanisms in DPANN archaea.</title>
        <authorList>
            <person name="Castelle C.J."/>
            <person name="Meheust R."/>
            <person name="Jaffe A.L."/>
            <person name="Seitz K."/>
            <person name="Gong X."/>
            <person name="Baker B.J."/>
            <person name="Banfield J.F."/>
        </authorList>
    </citation>
    <scope>NUCLEOTIDE SEQUENCE</scope>
    <source>
        <strain evidence="12">RIFCSPLOWO2_01_FULL_58_19</strain>
    </source>
</reference>
<gene>
    <name evidence="11" type="primary">dph2</name>
    <name evidence="11" type="ORF">HA252_01420</name>
    <name evidence="12" type="ORF">J4203_00900</name>
</gene>
<dbReference type="InterPro" id="IPR035435">
    <property type="entry name" value="DPH1/DPH2_euk_archaea"/>
</dbReference>
<evidence type="ECO:0000256" key="1">
    <source>
        <dbReference type="ARBA" id="ARBA00001966"/>
    </source>
</evidence>
<dbReference type="Gene3D" id="3.40.50.11850">
    <property type="entry name" value="Diphthamide synthesis DPH1/DPH2 domain 2"/>
    <property type="match status" value="1"/>
</dbReference>
<dbReference type="GO" id="GO:0017183">
    <property type="term" value="P:protein histidyl modification to diphthamide"/>
    <property type="evidence" value="ECO:0007669"/>
    <property type="project" value="UniProtKB-UniRule"/>
</dbReference>
<evidence type="ECO:0000256" key="8">
    <source>
        <dbReference type="ARBA" id="ARBA00023014"/>
    </source>
</evidence>
<accession>A0A7J4JFG7</accession>
<dbReference type="Proteomes" id="UP000678237">
    <property type="component" value="Unassembled WGS sequence"/>
</dbReference>
<evidence type="ECO:0000256" key="2">
    <source>
        <dbReference type="ARBA" id="ARBA00005156"/>
    </source>
</evidence>
<dbReference type="EMBL" id="DUGH01000034">
    <property type="protein sequence ID" value="HIH16044.1"/>
    <property type="molecule type" value="Genomic_DNA"/>
</dbReference>
<dbReference type="Gene3D" id="3.40.50.11860">
    <property type="entry name" value="Diphthamide synthesis DPH1/DPH2 domain 3"/>
    <property type="match status" value="1"/>
</dbReference>
<evidence type="ECO:0000256" key="3">
    <source>
        <dbReference type="ARBA" id="ARBA00012221"/>
    </source>
</evidence>
<dbReference type="PANTHER" id="PTHR10762:SF1">
    <property type="entry name" value="2-(3-AMINO-3-CARBOXYPROPYL)HISTIDINE SYNTHASE SUBUNIT 1"/>
    <property type="match status" value="1"/>
</dbReference>
<dbReference type="EC" id="2.5.1.108" evidence="3 10"/>
<keyword evidence="6 10" id="KW-0479">Metal-binding</keyword>
<sequence length="332" mass="37338">MLDLDLEGLLTEVKALNPAPKTMVVQFPDGLKINLREVVERLEEATHAEVISVLDPCFGACDLADDKAKKYAADLLIHFGHSKLYHAAVKTLYWPLHYRVSEEAIWKIAGKLKALKVKTVSLNAASQYVKDLDRLSKALEREGIHAEQGKTKSALERGQVLGCDLSNPRTVEGAVDAHLFYGDGLFHALGLLFASKKPCYQFNPLLMEWVDLNQYHDKFLRRRYALIGKAQEAKTFGILMSSKVGQFRKKIAVEAKKLIEKHGKKAFLFSLDNVNPNALMGLGIDCWVNTACPRIATDDAGLYKEPMITHEELKVALGEKKFEEYVFDEIRH</sequence>
<keyword evidence="5 10" id="KW-0949">S-adenosyl-L-methionine</keyword>
<dbReference type="PIRSF" id="PIRSF004967">
    <property type="entry name" value="DPH1"/>
    <property type="match status" value="1"/>
</dbReference>
<dbReference type="SFLD" id="SFLDS00032">
    <property type="entry name" value="Radical_SAM_3-amino-3-carboxyp"/>
    <property type="match status" value="1"/>
</dbReference>
<keyword evidence="8 10" id="KW-0411">Iron-sulfur</keyword>
<evidence type="ECO:0000256" key="7">
    <source>
        <dbReference type="ARBA" id="ARBA00023004"/>
    </source>
</evidence>
<dbReference type="GO" id="GO:0046872">
    <property type="term" value="F:metal ion binding"/>
    <property type="evidence" value="ECO:0007669"/>
    <property type="project" value="UniProtKB-KW"/>
</dbReference>
<dbReference type="InterPro" id="IPR042265">
    <property type="entry name" value="DPH1/DPH2_3"/>
</dbReference>
<dbReference type="NCBIfam" id="TIGR00322">
    <property type="entry name" value="diphth2_R"/>
    <property type="match status" value="1"/>
</dbReference>
<dbReference type="Gene3D" id="3.40.50.11840">
    <property type="entry name" value="Diphthamide synthesis DPH1/DPH2 domain 1"/>
    <property type="match status" value="1"/>
</dbReference>
<evidence type="ECO:0000313" key="13">
    <source>
        <dbReference type="Proteomes" id="UP000564964"/>
    </source>
</evidence>
<reference evidence="11" key="1">
    <citation type="journal article" date="2020" name="bioRxiv">
        <title>A rank-normalized archaeal taxonomy based on genome phylogeny resolves widespread incomplete and uneven classifications.</title>
        <authorList>
            <person name="Rinke C."/>
            <person name="Chuvochina M."/>
            <person name="Mussig A.J."/>
            <person name="Chaumeil P.-A."/>
            <person name="Waite D.W."/>
            <person name="Whitman W.B."/>
            <person name="Parks D.H."/>
            <person name="Hugenholtz P."/>
        </authorList>
    </citation>
    <scope>NUCLEOTIDE SEQUENCE</scope>
    <source>
        <strain evidence="11">UBA10219</strain>
    </source>
</reference>
<evidence type="ECO:0000256" key="6">
    <source>
        <dbReference type="ARBA" id="ARBA00022723"/>
    </source>
</evidence>
<dbReference type="PANTHER" id="PTHR10762">
    <property type="entry name" value="DIPHTHAMIDE BIOSYNTHESIS PROTEIN"/>
    <property type="match status" value="1"/>
</dbReference>
<comment type="function">
    <text evidence="10">Catalyzes the first step of diphthamide biosynthesis, i.e. the transfer of the 3-amino-3-carboxypropyl group from S-adenosyl-L-methionine (SAM) to the C2 position of the imidazole ring of the target histidine residue in translation elongation factor 2 (EF-2).</text>
</comment>
<comment type="cofactor">
    <cofactor evidence="1 10">
        <name>[4Fe-4S] cluster</name>
        <dbReference type="ChEBI" id="CHEBI:49883"/>
    </cofactor>
</comment>
<evidence type="ECO:0000256" key="9">
    <source>
        <dbReference type="ARBA" id="ARBA00048403"/>
    </source>
</evidence>
<dbReference type="AlphaFoldDB" id="A0A7J4JFG7"/>
<keyword evidence="10" id="KW-0004">4Fe-4S</keyword>
<comment type="similarity">
    <text evidence="10">Belongs to the DPH1/DPH2 family.</text>
</comment>
<keyword evidence="7 10" id="KW-0408">Iron</keyword>
<evidence type="ECO:0000256" key="10">
    <source>
        <dbReference type="PIRNR" id="PIRNR004967"/>
    </source>
</evidence>
<reference evidence="12" key="2">
    <citation type="submission" date="2021-03" db="EMBL/GenBank/DDBJ databases">
        <authorList>
            <person name="Jaffe A."/>
        </authorList>
    </citation>
    <scope>NUCLEOTIDE SEQUENCE</scope>
    <source>
        <strain evidence="12">RIFCSPLOWO2_01_FULL_58_19</strain>
    </source>
</reference>
<dbReference type="Proteomes" id="UP000564964">
    <property type="component" value="Unassembled WGS sequence"/>
</dbReference>
<dbReference type="FunFam" id="3.40.50.11860:FF:000001">
    <property type="entry name" value="2-(3-amino-3-carboxypropyl)histidine synthase subunit 2"/>
    <property type="match status" value="1"/>
</dbReference>
<dbReference type="InterPro" id="IPR042263">
    <property type="entry name" value="DPH1/DPH2_1"/>
</dbReference>
<comment type="catalytic activity">
    <reaction evidence="9 10">
        <text>L-histidyl-[translation elongation factor 2] + S-adenosyl-L-methionine = 2-[(3S)-amino-3-carboxypropyl]-L-histidyl-[translation elongation factor 2] + S-methyl-5'-thioadenosine + H(+)</text>
        <dbReference type="Rhea" id="RHEA:36783"/>
        <dbReference type="Rhea" id="RHEA-COMP:9748"/>
        <dbReference type="Rhea" id="RHEA-COMP:9749"/>
        <dbReference type="ChEBI" id="CHEBI:15378"/>
        <dbReference type="ChEBI" id="CHEBI:17509"/>
        <dbReference type="ChEBI" id="CHEBI:29979"/>
        <dbReference type="ChEBI" id="CHEBI:59789"/>
        <dbReference type="ChEBI" id="CHEBI:73995"/>
        <dbReference type="EC" id="2.5.1.108"/>
    </reaction>
</comment>
<protein>
    <recommendedName>
        <fullName evidence="3 10">2-(3-amino-3-carboxypropyl)histidine synthase</fullName>
        <ecNumber evidence="3 10">2.5.1.108</ecNumber>
    </recommendedName>
</protein>
<dbReference type="InterPro" id="IPR022428">
    <property type="entry name" value="Dph2_arc"/>
</dbReference>